<sequence>MYREVQVRVLPRVAGNERELHKVAAVALKIELCRVCRVDVVRRSIDARRREVVFNLTLGVHVDRVEQQDLCFKPAYRDVSSAEPVVVVGAGPAGLFAALRLIERGFRPVVLERGKRVEDRKKDLNSLYRTGRVDEDSNFGFGEGGAGTFSDGKLFTRSKKRGNVRRILEILVFHGADPRILVEAHPHVGTDKLPGVIVNIRKTIESCGGEIHFGTRVSDILLHERQVCGVVAGGKEYLARQVILATGHSARDVYRMLHRRGVLMEAKDFAVGLRLEHPQHDIDCIQYHSSEGRGQWLPAAEYNFVSSVEGRGVYSFCMCPGGVVVPAATGEEQQVVNGMSSSARNTPWANAAIVTTVGREELDVLGYGGLFGGMELQEALERQAWLEGGGGLCAPVQVLTDFLAGKADGELPSTSYKPRVRASLISHWLPGLLYRRLSSGLREFGRKAPGFVSPKALLLGVETRTSSPLRIPRDANGMHLEISGLYPCGEGAGYAGGIVSAAMDGENCAEHIENRGKLTL</sequence>
<evidence type="ECO:0000313" key="4">
    <source>
        <dbReference type="Proteomes" id="UP000824202"/>
    </source>
</evidence>
<dbReference type="PIRSF" id="PIRSF038984">
    <property type="entry name" value="FAD_binding_protein"/>
    <property type="match status" value="1"/>
</dbReference>
<dbReference type="AlphaFoldDB" id="A0A9D2ABR7"/>
<dbReference type="Proteomes" id="UP000824202">
    <property type="component" value="Unassembled WGS sequence"/>
</dbReference>
<dbReference type="Gene3D" id="3.50.50.60">
    <property type="entry name" value="FAD/NAD(P)-binding domain"/>
    <property type="match status" value="2"/>
</dbReference>
<dbReference type="Gene3D" id="3.30.70.2700">
    <property type="match status" value="1"/>
</dbReference>
<evidence type="ECO:0000259" key="1">
    <source>
        <dbReference type="Pfam" id="PF07992"/>
    </source>
</evidence>
<dbReference type="InterPro" id="IPR036188">
    <property type="entry name" value="FAD/NAD-bd_sf"/>
</dbReference>
<dbReference type="Pfam" id="PF21688">
    <property type="entry name" value="FAD-depend_C"/>
    <property type="match status" value="1"/>
</dbReference>
<name>A0A9D2ABR7_9BACT</name>
<feature type="domain" description="FAD/NAD(P)-binding" evidence="1">
    <location>
        <begin position="85"/>
        <end position="253"/>
    </location>
</feature>
<dbReference type="GO" id="GO:0016491">
    <property type="term" value="F:oxidoreductase activity"/>
    <property type="evidence" value="ECO:0007669"/>
    <property type="project" value="InterPro"/>
</dbReference>
<organism evidence="3 4">
    <name type="scientific">Candidatus Odoribacter faecigallinarum</name>
    <dbReference type="NCBI Taxonomy" id="2838706"/>
    <lineage>
        <taxon>Bacteria</taxon>
        <taxon>Pseudomonadati</taxon>
        <taxon>Bacteroidota</taxon>
        <taxon>Bacteroidia</taxon>
        <taxon>Bacteroidales</taxon>
        <taxon>Odoribacteraceae</taxon>
        <taxon>Odoribacter</taxon>
    </lineage>
</organism>
<dbReference type="InterPro" id="IPR049516">
    <property type="entry name" value="FAD-depend_C"/>
</dbReference>
<reference evidence="3" key="2">
    <citation type="submission" date="2021-04" db="EMBL/GenBank/DDBJ databases">
        <authorList>
            <person name="Gilroy R."/>
        </authorList>
    </citation>
    <scope>NUCLEOTIDE SEQUENCE</scope>
    <source>
        <strain evidence="3">23274</strain>
    </source>
</reference>
<feature type="domain" description="FAD-dependent protein C-terminal" evidence="2">
    <location>
        <begin position="268"/>
        <end position="465"/>
    </location>
</feature>
<gene>
    <name evidence="3" type="ORF">H9863_07175</name>
</gene>
<dbReference type="Pfam" id="PF07992">
    <property type="entry name" value="Pyr_redox_2"/>
    <property type="match status" value="1"/>
</dbReference>
<dbReference type="PANTHER" id="PTHR42842:SF3">
    <property type="entry name" value="FAD_NAD(P)-BINDING OXIDOREDUCTASE FAMILY PROTEIN"/>
    <property type="match status" value="1"/>
</dbReference>
<reference evidence="3" key="1">
    <citation type="journal article" date="2021" name="PeerJ">
        <title>Extensive microbial diversity within the chicken gut microbiome revealed by metagenomics and culture.</title>
        <authorList>
            <person name="Gilroy R."/>
            <person name="Ravi A."/>
            <person name="Getino M."/>
            <person name="Pursley I."/>
            <person name="Horton D.L."/>
            <person name="Alikhan N.F."/>
            <person name="Baker D."/>
            <person name="Gharbi K."/>
            <person name="Hall N."/>
            <person name="Watson M."/>
            <person name="Adriaenssens E.M."/>
            <person name="Foster-Nyarko E."/>
            <person name="Jarju S."/>
            <person name="Secka A."/>
            <person name="Antonio M."/>
            <person name="Oren A."/>
            <person name="Chaudhuri R.R."/>
            <person name="La Ragione R."/>
            <person name="Hildebrand F."/>
            <person name="Pallen M.J."/>
        </authorList>
    </citation>
    <scope>NUCLEOTIDE SEQUENCE</scope>
    <source>
        <strain evidence="3">23274</strain>
    </source>
</reference>
<dbReference type="InterPro" id="IPR028348">
    <property type="entry name" value="FAD-binding_protein"/>
</dbReference>
<dbReference type="PRINTS" id="PR00368">
    <property type="entry name" value="FADPNR"/>
</dbReference>
<evidence type="ECO:0000259" key="2">
    <source>
        <dbReference type="Pfam" id="PF21688"/>
    </source>
</evidence>
<evidence type="ECO:0000313" key="3">
    <source>
        <dbReference type="EMBL" id="HIX03879.1"/>
    </source>
</evidence>
<dbReference type="EMBL" id="DXFT01000139">
    <property type="protein sequence ID" value="HIX03879.1"/>
    <property type="molecule type" value="Genomic_DNA"/>
</dbReference>
<proteinExistence type="predicted"/>
<accession>A0A9D2ABR7</accession>
<dbReference type="SUPFAM" id="SSF51905">
    <property type="entry name" value="FAD/NAD(P)-binding domain"/>
    <property type="match status" value="1"/>
</dbReference>
<dbReference type="InterPro" id="IPR023753">
    <property type="entry name" value="FAD/NAD-binding_dom"/>
</dbReference>
<dbReference type="PANTHER" id="PTHR42842">
    <property type="entry name" value="FAD/NAD(P)-BINDING OXIDOREDUCTASE"/>
    <property type="match status" value="1"/>
</dbReference>
<comment type="caution">
    <text evidence="3">The sequence shown here is derived from an EMBL/GenBank/DDBJ whole genome shotgun (WGS) entry which is preliminary data.</text>
</comment>
<dbReference type="PRINTS" id="PR00411">
    <property type="entry name" value="PNDRDTASEI"/>
</dbReference>
<protein>
    <submittedName>
        <fullName evidence="3">FAD-binding protein</fullName>
    </submittedName>
</protein>